<accession>A0A134B562</accession>
<evidence type="ECO:0000313" key="1">
    <source>
        <dbReference type="EMBL" id="KXB75070.1"/>
    </source>
</evidence>
<evidence type="ECO:0008006" key="3">
    <source>
        <dbReference type="Google" id="ProtNLM"/>
    </source>
</evidence>
<dbReference type="RefSeq" id="WP_060933300.1">
    <property type="nucleotide sequence ID" value="NZ_KQ960561.1"/>
</dbReference>
<organism evidence="1">
    <name type="scientific">Prevotella amnii</name>
    <dbReference type="NCBI Taxonomy" id="419005"/>
    <lineage>
        <taxon>Bacteria</taxon>
        <taxon>Pseudomonadati</taxon>
        <taxon>Bacteroidota</taxon>
        <taxon>Bacteroidia</taxon>
        <taxon>Bacteroidales</taxon>
        <taxon>Prevotellaceae</taxon>
        <taxon>Prevotella</taxon>
    </lineage>
</organism>
<dbReference type="PATRIC" id="fig|419005.5.peg.1900"/>
<dbReference type="AlphaFoldDB" id="A0A134B562"/>
<reference evidence="1 2" key="1">
    <citation type="submission" date="2016-01" db="EMBL/GenBank/DDBJ databases">
        <authorList>
            <person name="Oliw E.H."/>
        </authorList>
    </citation>
    <scope>NUCLEOTIDE SEQUENCE [LARGE SCALE GENOMIC DNA]</scope>
    <source>
        <strain evidence="1 2">DNF00307</strain>
    </source>
</reference>
<protein>
    <recommendedName>
        <fullName evidence="3">Pilus assembly protein HicB</fullName>
    </recommendedName>
</protein>
<dbReference type="STRING" id="419005.HMPREF1860_01899"/>
<sequence length="137" mass="15521">MEIKNMTVAIEKDTDGSYIAYNTDASPYTLIGRGDSVSKAKADFENSMSEVAQSEKERTGSVPHLLTHTPKYKFDLSSLFDYYTMLNVSAFARFVGINSTLMRQYKQGNTYISERQLSKIEEGIHRLGTEFTNLRLV</sequence>
<name>A0A134B562_9BACT</name>
<evidence type="ECO:0000313" key="2">
    <source>
        <dbReference type="Proteomes" id="UP000070531"/>
    </source>
</evidence>
<proteinExistence type="predicted"/>
<gene>
    <name evidence="1" type="ORF">HMPREF1860_01899</name>
</gene>
<comment type="caution">
    <text evidence="1">The sequence shown here is derived from an EMBL/GenBank/DDBJ whole genome shotgun (WGS) entry which is preliminary data.</text>
</comment>
<dbReference type="Proteomes" id="UP000070531">
    <property type="component" value="Unassembled WGS sequence"/>
</dbReference>
<dbReference type="EMBL" id="LSDL01000127">
    <property type="protein sequence ID" value="KXB75070.1"/>
    <property type="molecule type" value="Genomic_DNA"/>
</dbReference>